<evidence type="ECO:0008006" key="4">
    <source>
        <dbReference type="Google" id="ProtNLM"/>
    </source>
</evidence>
<protein>
    <recommendedName>
        <fullName evidence="4">DUF4283 domain-containing protein</fullName>
    </recommendedName>
</protein>
<evidence type="ECO:0000313" key="1">
    <source>
        <dbReference type="EMBL" id="KRH45270.1"/>
    </source>
</evidence>
<reference evidence="1" key="3">
    <citation type="submission" date="2018-07" db="EMBL/GenBank/DDBJ databases">
        <title>WGS assembly of Glycine max.</title>
        <authorList>
            <person name="Schmutz J."/>
            <person name="Cannon S."/>
            <person name="Schlueter J."/>
            <person name="Ma J."/>
            <person name="Mitros T."/>
            <person name="Nelson W."/>
            <person name="Hyten D."/>
            <person name="Song Q."/>
            <person name="Thelen J."/>
            <person name="Cheng J."/>
            <person name="Xu D."/>
            <person name="Hellsten U."/>
            <person name="May G."/>
            <person name="Yu Y."/>
            <person name="Sakurai T."/>
            <person name="Umezawa T."/>
            <person name="Bhattacharyya M."/>
            <person name="Sandhu D."/>
            <person name="Valliyodan B."/>
            <person name="Lindquist E."/>
            <person name="Peto M."/>
            <person name="Grant D."/>
            <person name="Shu S."/>
            <person name="Goodstein D."/>
            <person name="Barry K."/>
            <person name="Futrell-Griggs M."/>
            <person name="Abernathy B."/>
            <person name="Du J."/>
            <person name="Tian Z."/>
            <person name="Zhu L."/>
            <person name="Gill N."/>
            <person name="Joshi T."/>
            <person name="Libault M."/>
            <person name="Sethuraman A."/>
            <person name="Zhang X."/>
            <person name="Shinozaki K."/>
            <person name="Nguyen H."/>
            <person name="Wing R."/>
            <person name="Cregan P."/>
            <person name="Specht J."/>
            <person name="Grimwood J."/>
            <person name="Rokhsar D."/>
            <person name="Stacey G."/>
            <person name="Shoemaker R."/>
            <person name="Jackson S."/>
        </authorList>
    </citation>
    <scope>NUCLEOTIDE SEQUENCE</scope>
    <source>
        <tissue evidence="1">Callus</tissue>
    </source>
</reference>
<dbReference type="EnsemblPlants" id="KRH45270">
    <property type="protein sequence ID" value="KRH45270"/>
    <property type="gene ID" value="GLYMA_08G262000"/>
</dbReference>
<dbReference type="EMBL" id="CM000841">
    <property type="protein sequence ID" value="KRH45270.1"/>
    <property type="molecule type" value="Genomic_DNA"/>
</dbReference>
<gene>
    <name evidence="1" type="ORF">GLYMA_08G262000</name>
</gene>
<dbReference type="InterPro" id="IPR040256">
    <property type="entry name" value="At4g02000-like"/>
</dbReference>
<dbReference type="InParanoid" id="A0A0R0ISQ3"/>
<dbReference type="Gramene" id="KRH45270">
    <property type="protein sequence ID" value="KRH45270"/>
    <property type="gene ID" value="GLYMA_08G262000"/>
</dbReference>
<sequence length="239" mass="27071">MKGDAFVVKILEYEYQVGLESWKNNLHGRMVLTKAQEPIKLQDPLRQSNAQCRVCIFGLRQENWRQHILFSIAHGVRVSLVLDVATANRSFGNFTRVLVNIDLKQELCDHILVERDCFVFFVDLVYKKLSAFCDSCKVVGHSFLECQLLKKPTLESEKDTHYVPKQKGIVIGNSEKQKDFVTDNSKKAGPSHVNMNVMVANSVEVVHEKALEEVLDNYGCTDAGGRVIEMVQAIKDDSL</sequence>
<name>A0A0R0ISQ3_SOYBN</name>
<accession>A0A0R0ISQ3</accession>
<evidence type="ECO:0000313" key="3">
    <source>
        <dbReference type="Proteomes" id="UP000008827"/>
    </source>
</evidence>
<evidence type="ECO:0000313" key="2">
    <source>
        <dbReference type="EnsemblPlants" id="KRH45270"/>
    </source>
</evidence>
<proteinExistence type="predicted"/>
<organism evidence="1">
    <name type="scientific">Glycine max</name>
    <name type="common">Soybean</name>
    <name type="synonym">Glycine hispida</name>
    <dbReference type="NCBI Taxonomy" id="3847"/>
    <lineage>
        <taxon>Eukaryota</taxon>
        <taxon>Viridiplantae</taxon>
        <taxon>Streptophyta</taxon>
        <taxon>Embryophyta</taxon>
        <taxon>Tracheophyta</taxon>
        <taxon>Spermatophyta</taxon>
        <taxon>Magnoliopsida</taxon>
        <taxon>eudicotyledons</taxon>
        <taxon>Gunneridae</taxon>
        <taxon>Pentapetalae</taxon>
        <taxon>rosids</taxon>
        <taxon>fabids</taxon>
        <taxon>Fabales</taxon>
        <taxon>Fabaceae</taxon>
        <taxon>Papilionoideae</taxon>
        <taxon>50 kb inversion clade</taxon>
        <taxon>NPAAA clade</taxon>
        <taxon>indigoferoid/millettioid clade</taxon>
        <taxon>Phaseoleae</taxon>
        <taxon>Glycine</taxon>
        <taxon>Glycine subgen. Soja</taxon>
    </lineage>
</organism>
<reference evidence="2" key="2">
    <citation type="submission" date="2018-02" db="UniProtKB">
        <authorList>
            <consortium name="EnsemblPlants"/>
        </authorList>
    </citation>
    <scope>IDENTIFICATION</scope>
    <source>
        <strain evidence="2">Williams 82</strain>
    </source>
</reference>
<dbReference type="PANTHER" id="PTHR31286">
    <property type="entry name" value="GLYCINE-RICH CELL WALL STRUCTURAL PROTEIN 1.8-LIKE"/>
    <property type="match status" value="1"/>
</dbReference>
<dbReference type="PANTHER" id="PTHR31286:SF176">
    <property type="entry name" value="DUF4283 DOMAIN PROTEIN"/>
    <property type="match status" value="1"/>
</dbReference>
<reference evidence="1 2" key="1">
    <citation type="journal article" date="2010" name="Nature">
        <title>Genome sequence of the palaeopolyploid soybean.</title>
        <authorList>
            <person name="Schmutz J."/>
            <person name="Cannon S.B."/>
            <person name="Schlueter J."/>
            <person name="Ma J."/>
            <person name="Mitros T."/>
            <person name="Nelson W."/>
            <person name="Hyten D.L."/>
            <person name="Song Q."/>
            <person name="Thelen J.J."/>
            <person name="Cheng J."/>
            <person name="Xu D."/>
            <person name="Hellsten U."/>
            <person name="May G.D."/>
            <person name="Yu Y."/>
            <person name="Sakurai T."/>
            <person name="Umezawa T."/>
            <person name="Bhattacharyya M.K."/>
            <person name="Sandhu D."/>
            <person name="Valliyodan B."/>
            <person name="Lindquist E."/>
            <person name="Peto M."/>
            <person name="Grant D."/>
            <person name="Shu S."/>
            <person name="Goodstein D."/>
            <person name="Barry K."/>
            <person name="Futrell-Griggs M."/>
            <person name="Abernathy B."/>
            <person name="Du J."/>
            <person name="Tian Z."/>
            <person name="Zhu L."/>
            <person name="Gill N."/>
            <person name="Joshi T."/>
            <person name="Libault M."/>
            <person name="Sethuraman A."/>
            <person name="Zhang X.-C."/>
            <person name="Shinozaki K."/>
            <person name="Nguyen H.T."/>
            <person name="Wing R.A."/>
            <person name="Cregan P."/>
            <person name="Specht J."/>
            <person name="Grimwood J."/>
            <person name="Rokhsar D."/>
            <person name="Stacey G."/>
            <person name="Shoemaker R.C."/>
            <person name="Jackson S.A."/>
        </authorList>
    </citation>
    <scope>NUCLEOTIDE SEQUENCE</scope>
    <source>
        <strain evidence="2">cv. Williams 82</strain>
        <tissue evidence="1">Callus</tissue>
    </source>
</reference>
<dbReference type="Proteomes" id="UP000008827">
    <property type="component" value="Chromosome 8"/>
</dbReference>
<keyword evidence="3" id="KW-1185">Reference proteome</keyword>
<dbReference type="AlphaFoldDB" id="A0A0R0ISQ3"/>